<accession>A0A821UAL9</accession>
<reference evidence="2" key="1">
    <citation type="submission" date="2021-02" db="EMBL/GenBank/DDBJ databases">
        <authorList>
            <person name="Nowell W R."/>
        </authorList>
    </citation>
    <scope>NUCLEOTIDE SEQUENCE</scope>
</reference>
<feature type="region of interest" description="Disordered" evidence="1">
    <location>
        <begin position="447"/>
        <end position="466"/>
    </location>
</feature>
<feature type="compositionally biased region" description="Basic and acidic residues" evidence="1">
    <location>
        <begin position="702"/>
        <end position="734"/>
    </location>
</feature>
<feature type="compositionally biased region" description="Polar residues" evidence="1">
    <location>
        <begin position="538"/>
        <end position="549"/>
    </location>
</feature>
<sequence length="808" mass="87168">MNQTIAEITQVLQTKTPERTEETSPSTDNMIKKTATEPTAPVQHSTFGSQQPTLTSSQSTPDESGDQSTLDSKKNDPVQQEEKLSSPTGANSVVVPAPTIETPKKESGFQLPLLISIDNKMDKITEALGIDSQMKDGLTEPTHATQMTITGGTTETVAADKTPQTGSEFQMPMILSIDNTIEKIKEIEIKPDETVVTTAVTPSTDTDAVDKPPTKNGVVVPSKKSFMDRTVAEIKEILQIETSEAKDKSDKEQEPSSSDITMVNAAPDSAATAQSSTHAPVSPSLTSSYLTPEENKVISATDSTKNELVNEEENRLSPSDENIDIAPVPISDQTKKQGVFQLPVLLSFDNTMEKIKDTLGIDSKKKEEATKLTEIVTPTTLAGTIEVAAAEKTPQKEDGFHMPAILLLDNTMNKIKDTFGIDSKKKEDATEPNVSVATAAEAATVDEKASNNTLQNEKGRKSRKKSFIERTVDEIKEVLRIETVEEKEKSDTGQESSSVDRTIEKSVPGFHAIGISSPQSTSEKSKESSAGVARKDSTANQSNLDSTAATKGIVDTEASNNAPKKQTGIQPVIMHSFDSRVVGSKGVVITDPTENKEFSEKQIPSSLNKIILTAGPASIVVKSHIDVESTRTKVFTFDEASGSNSDEHELDSTQKSGMIKRQGLESPNVQKGLWKSATSTPTPTKTGEKLFRIPSMESIVSEVKEVLSGDAEKKDAARKEDELSTSTGRKEAAEKSQTSSVPNNVNKDVRGLHTLTRSSDSSTKDDKNSESRQGNKSSTEMKSPKSPAIHPQTDDKNSTTEARTLITD</sequence>
<feature type="compositionally biased region" description="Polar residues" evidence="1">
    <location>
        <begin position="799"/>
        <end position="808"/>
    </location>
</feature>
<proteinExistence type="predicted"/>
<name>A0A821UAL9_9BILA</name>
<feature type="compositionally biased region" description="Polar residues" evidence="1">
    <location>
        <begin position="1"/>
        <end position="13"/>
    </location>
</feature>
<evidence type="ECO:0000313" key="2">
    <source>
        <dbReference type="EMBL" id="CAF4886599.1"/>
    </source>
</evidence>
<feature type="compositionally biased region" description="Polar residues" evidence="1">
    <location>
        <begin position="271"/>
        <end position="290"/>
    </location>
</feature>
<evidence type="ECO:0000313" key="3">
    <source>
        <dbReference type="Proteomes" id="UP000663848"/>
    </source>
</evidence>
<comment type="caution">
    <text evidence="2">The sequence shown here is derived from an EMBL/GenBank/DDBJ whole genome shotgun (WGS) entry which is preliminary data.</text>
</comment>
<feature type="region of interest" description="Disordered" evidence="1">
    <location>
        <begin position="486"/>
        <end position="569"/>
    </location>
</feature>
<feature type="region of interest" description="Disordered" evidence="1">
    <location>
        <begin position="638"/>
        <end position="808"/>
    </location>
</feature>
<protein>
    <submittedName>
        <fullName evidence="2">Uncharacterized protein</fullName>
    </submittedName>
</protein>
<evidence type="ECO:0000256" key="1">
    <source>
        <dbReference type="SAM" id="MobiDB-lite"/>
    </source>
</evidence>
<feature type="compositionally biased region" description="Polar residues" evidence="1">
    <location>
        <begin position="772"/>
        <end position="781"/>
    </location>
</feature>
<dbReference type="AlphaFoldDB" id="A0A821UAL9"/>
<dbReference type="EMBL" id="CAJOBR010008967">
    <property type="protein sequence ID" value="CAF4886599.1"/>
    <property type="molecule type" value="Genomic_DNA"/>
</dbReference>
<feature type="compositionally biased region" description="Polar residues" evidence="1">
    <location>
        <begin position="298"/>
        <end position="307"/>
    </location>
</feature>
<feature type="compositionally biased region" description="Basic and acidic residues" evidence="1">
    <location>
        <begin position="71"/>
        <end position="84"/>
    </location>
</feature>
<feature type="region of interest" description="Disordered" evidence="1">
    <location>
        <begin position="242"/>
        <end position="324"/>
    </location>
</feature>
<feature type="compositionally biased region" description="Basic and acidic residues" evidence="1">
    <location>
        <begin position="523"/>
        <end position="537"/>
    </location>
</feature>
<feature type="region of interest" description="Disordered" evidence="1">
    <location>
        <begin position="1"/>
        <end position="104"/>
    </location>
</feature>
<organism evidence="2 3">
    <name type="scientific">Rotaria socialis</name>
    <dbReference type="NCBI Taxonomy" id="392032"/>
    <lineage>
        <taxon>Eukaryota</taxon>
        <taxon>Metazoa</taxon>
        <taxon>Spiralia</taxon>
        <taxon>Gnathifera</taxon>
        <taxon>Rotifera</taxon>
        <taxon>Eurotatoria</taxon>
        <taxon>Bdelloidea</taxon>
        <taxon>Philodinida</taxon>
        <taxon>Philodinidae</taxon>
        <taxon>Rotaria</taxon>
    </lineage>
</organism>
<feature type="compositionally biased region" description="Polar residues" evidence="1">
    <location>
        <begin position="557"/>
        <end position="569"/>
    </location>
</feature>
<feature type="compositionally biased region" description="Low complexity" evidence="1">
    <location>
        <begin position="675"/>
        <end position="685"/>
    </location>
</feature>
<gene>
    <name evidence="2" type="ORF">QYT958_LOCUS29768</name>
</gene>
<dbReference type="Proteomes" id="UP000663848">
    <property type="component" value="Unassembled WGS sequence"/>
</dbReference>
<feature type="compositionally biased region" description="Polar residues" evidence="1">
    <location>
        <begin position="735"/>
        <end position="746"/>
    </location>
</feature>
<feature type="compositionally biased region" description="Low complexity" evidence="1">
    <location>
        <begin position="49"/>
        <end position="61"/>
    </location>
</feature>
<feature type="compositionally biased region" description="Basic and acidic residues" evidence="1">
    <location>
        <begin position="242"/>
        <end position="254"/>
    </location>
</feature>